<feature type="transmembrane region" description="Helical" evidence="10">
    <location>
        <begin position="502"/>
        <end position="526"/>
    </location>
</feature>
<evidence type="ECO:0000313" key="12">
    <source>
        <dbReference type="EMBL" id="KAG0661384.1"/>
    </source>
</evidence>
<feature type="region of interest" description="Disordered" evidence="9">
    <location>
        <begin position="1480"/>
        <end position="1512"/>
    </location>
</feature>
<dbReference type="EMBL" id="PUHQ01000035">
    <property type="protein sequence ID" value="KAG0661384.1"/>
    <property type="molecule type" value="Genomic_DNA"/>
</dbReference>
<dbReference type="SMART" id="SM00382">
    <property type="entry name" value="AAA"/>
    <property type="match status" value="2"/>
</dbReference>
<feature type="transmembrane region" description="Helical" evidence="10">
    <location>
        <begin position="615"/>
        <end position="636"/>
    </location>
</feature>
<feature type="region of interest" description="Disordered" evidence="9">
    <location>
        <begin position="2096"/>
        <end position="2128"/>
    </location>
</feature>
<dbReference type="InterPro" id="IPR003439">
    <property type="entry name" value="ABC_transporter-like_ATP-bd"/>
</dbReference>
<dbReference type="InterPro" id="IPR043926">
    <property type="entry name" value="ABCG_dom"/>
</dbReference>
<feature type="transmembrane region" description="Helical" evidence="10">
    <location>
        <begin position="648"/>
        <end position="666"/>
    </location>
</feature>
<evidence type="ECO:0000256" key="6">
    <source>
        <dbReference type="ARBA" id="ARBA00022840"/>
    </source>
</evidence>
<evidence type="ECO:0000259" key="11">
    <source>
        <dbReference type="PROSITE" id="PS50893"/>
    </source>
</evidence>
<dbReference type="PROSITE" id="PS00211">
    <property type="entry name" value="ABC_TRANSPORTER_1"/>
    <property type="match status" value="1"/>
</dbReference>
<dbReference type="PROSITE" id="PS50893">
    <property type="entry name" value="ABC_TRANSPORTER_2"/>
    <property type="match status" value="2"/>
</dbReference>
<evidence type="ECO:0000313" key="13">
    <source>
        <dbReference type="Proteomes" id="UP000777482"/>
    </source>
</evidence>
<dbReference type="GO" id="GO:0016020">
    <property type="term" value="C:membrane"/>
    <property type="evidence" value="ECO:0007669"/>
    <property type="project" value="UniProtKB-SubCell"/>
</dbReference>
<feature type="transmembrane region" description="Helical" evidence="10">
    <location>
        <begin position="1447"/>
        <end position="1468"/>
    </location>
</feature>
<dbReference type="SUPFAM" id="SSF52540">
    <property type="entry name" value="P-loop containing nucleoside triphosphate hydrolases"/>
    <property type="match status" value="2"/>
</dbReference>
<dbReference type="Pfam" id="PF19055">
    <property type="entry name" value="ABC2_membrane_7"/>
    <property type="match status" value="1"/>
</dbReference>
<evidence type="ECO:0000256" key="5">
    <source>
        <dbReference type="ARBA" id="ARBA00022741"/>
    </source>
</evidence>
<feature type="transmembrane region" description="Helical" evidence="10">
    <location>
        <begin position="1990"/>
        <end position="2014"/>
    </location>
</feature>
<dbReference type="GO" id="GO:0140359">
    <property type="term" value="F:ABC-type transporter activity"/>
    <property type="evidence" value="ECO:0007669"/>
    <property type="project" value="InterPro"/>
</dbReference>
<feature type="compositionally biased region" description="Polar residues" evidence="9">
    <location>
        <begin position="1916"/>
        <end position="1931"/>
    </location>
</feature>
<feature type="transmembrane region" description="Helical" evidence="10">
    <location>
        <begin position="1253"/>
        <end position="1284"/>
    </location>
</feature>
<name>A0A9P6W3S4_RHOMI</name>
<protein>
    <recommendedName>
        <fullName evidence="11">ABC transporter domain-containing protein</fullName>
    </recommendedName>
</protein>
<dbReference type="GO" id="GO:0016887">
    <property type="term" value="F:ATP hydrolysis activity"/>
    <property type="evidence" value="ECO:0007669"/>
    <property type="project" value="InterPro"/>
</dbReference>
<feature type="region of interest" description="Disordered" evidence="9">
    <location>
        <begin position="806"/>
        <end position="828"/>
    </location>
</feature>
<keyword evidence="5" id="KW-0547">Nucleotide-binding</keyword>
<evidence type="ECO:0000256" key="8">
    <source>
        <dbReference type="ARBA" id="ARBA00023136"/>
    </source>
</evidence>
<feature type="transmembrane region" description="Helical" evidence="10">
    <location>
        <begin position="580"/>
        <end position="603"/>
    </location>
</feature>
<feature type="compositionally biased region" description="Basic and acidic residues" evidence="9">
    <location>
        <begin position="817"/>
        <end position="828"/>
    </location>
</feature>
<comment type="similarity">
    <text evidence="2">Belongs to the ABC transporter superfamily. ABCG family. PDR (TC 3.A.1.205) subfamily.</text>
</comment>
<feature type="transmembrane region" description="Helical" evidence="10">
    <location>
        <begin position="1323"/>
        <end position="1344"/>
    </location>
</feature>
<feature type="transmembrane region" description="Helical" evidence="10">
    <location>
        <begin position="755"/>
        <end position="773"/>
    </location>
</feature>
<evidence type="ECO:0000256" key="4">
    <source>
        <dbReference type="ARBA" id="ARBA00022692"/>
    </source>
</evidence>
<feature type="compositionally biased region" description="Low complexity" evidence="9">
    <location>
        <begin position="1723"/>
        <end position="1915"/>
    </location>
</feature>
<feature type="region of interest" description="Disordered" evidence="9">
    <location>
        <begin position="2037"/>
        <end position="2061"/>
    </location>
</feature>
<comment type="caution">
    <text evidence="12">The sequence shown here is derived from an EMBL/GenBank/DDBJ whole genome shotgun (WGS) entry which is preliminary data.</text>
</comment>
<keyword evidence="4 10" id="KW-0812">Transmembrane</keyword>
<dbReference type="CDD" id="cd03232">
    <property type="entry name" value="ABCG_PDR_domain2"/>
    <property type="match status" value="1"/>
</dbReference>
<keyword evidence="7 10" id="KW-1133">Transmembrane helix</keyword>
<feature type="compositionally biased region" description="Low complexity" evidence="9">
    <location>
        <begin position="2186"/>
        <end position="2208"/>
    </location>
</feature>
<evidence type="ECO:0000256" key="9">
    <source>
        <dbReference type="SAM" id="MobiDB-lite"/>
    </source>
</evidence>
<feature type="compositionally biased region" description="Polar residues" evidence="9">
    <location>
        <begin position="1484"/>
        <end position="1503"/>
    </location>
</feature>
<dbReference type="PANTHER" id="PTHR19241">
    <property type="entry name" value="ATP-BINDING CASSETTE TRANSPORTER"/>
    <property type="match status" value="1"/>
</dbReference>
<dbReference type="FunFam" id="3.40.50.300:FF:000054">
    <property type="entry name" value="ABC multidrug transporter atrF"/>
    <property type="match status" value="1"/>
</dbReference>
<reference evidence="12 13" key="1">
    <citation type="submission" date="2020-11" db="EMBL/GenBank/DDBJ databases">
        <title>Kefir isolates.</title>
        <authorList>
            <person name="Marcisauskas S."/>
            <person name="Kim Y."/>
            <person name="Blasche S."/>
        </authorList>
    </citation>
    <scope>NUCLEOTIDE SEQUENCE [LARGE SCALE GENOMIC DNA]</scope>
    <source>
        <strain evidence="12 13">KR</strain>
    </source>
</reference>
<gene>
    <name evidence="12" type="ORF">C6P46_003981</name>
</gene>
<dbReference type="OrthoDB" id="245989at2759"/>
<feature type="transmembrane region" description="Helical" evidence="10">
    <location>
        <begin position="1214"/>
        <end position="1232"/>
    </location>
</feature>
<feature type="transmembrane region" description="Helical" evidence="10">
    <location>
        <begin position="1180"/>
        <end position="1202"/>
    </location>
</feature>
<dbReference type="GO" id="GO:0005524">
    <property type="term" value="F:ATP binding"/>
    <property type="evidence" value="ECO:0007669"/>
    <property type="project" value="UniProtKB-KW"/>
</dbReference>
<accession>A0A9P6W3S4</accession>
<feature type="region of interest" description="Disordered" evidence="9">
    <location>
        <begin position="2239"/>
        <end position="2299"/>
    </location>
</feature>
<proteinExistence type="inferred from homology"/>
<feature type="transmembrane region" description="Helical" evidence="10">
    <location>
        <begin position="538"/>
        <end position="560"/>
    </location>
</feature>
<dbReference type="Proteomes" id="UP000777482">
    <property type="component" value="Unassembled WGS sequence"/>
</dbReference>
<feature type="region of interest" description="Disordered" evidence="9">
    <location>
        <begin position="2182"/>
        <end position="2227"/>
    </location>
</feature>
<dbReference type="InterPro" id="IPR010929">
    <property type="entry name" value="PDR_CDR_ABC"/>
</dbReference>
<keyword evidence="6" id="KW-0067">ATP-binding</keyword>
<keyword evidence="13" id="KW-1185">Reference proteome</keyword>
<feature type="region of interest" description="Disordered" evidence="9">
    <location>
        <begin position="1629"/>
        <end position="1940"/>
    </location>
</feature>
<dbReference type="InterPro" id="IPR027417">
    <property type="entry name" value="P-loop_NTPase"/>
</dbReference>
<dbReference type="InterPro" id="IPR003593">
    <property type="entry name" value="AAA+_ATPase"/>
</dbReference>
<evidence type="ECO:0000256" key="2">
    <source>
        <dbReference type="ARBA" id="ARBA00006012"/>
    </source>
</evidence>
<dbReference type="Pfam" id="PF06422">
    <property type="entry name" value="PDR_CDR"/>
    <property type="match status" value="1"/>
</dbReference>
<dbReference type="CDD" id="cd03233">
    <property type="entry name" value="ABCG_PDR_domain1"/>
    <property type="match status" value="1"/>
</dbReference>
<feature type="compositionally biased region" description="Low complexity" evidence="9">
    <location>
        <begin position="1629"/>
        <end position="1714"/>
    </location>
</feature>
<dbReference type="Gene3D" id="3.40.50.300">
    <property type="entry name" value="P-loop containing nucleotide triphosphate hydrolases"/>
    <property type="match status" value="2"/>
</dbReference>
<evidence type="ECO:0000256" key="7">
    <source>
        <dbReference type="ARBA" id="ARBA00022989"/>
    </source>
</evidence>
<evidence type="ECO:0000256" key="3">
    <source>
        <dbReference type="ARBA" id="ARBA00022448"/>
    </source>
</evidence>
<feature type="domain" description="ABC transporter" evidence="11">
    <location>
        <begin position="137"/>
        <end position="391"/>
    </location>
</feature>
<organism evidence="12 13">
    <name type="scientific">Rhodotorula mucilaginosa</name>
    <name type="common">Yeast</name>
    <name type="synonym">Rhodotorula rubra</name>
    <dbReference type="NCBI Taxonomy" id="5537"/>
    <lineage>
        <taxon>Eukaryota</taxon>
        <taxon>Fungi</taxon>
        <taxon>Dikarya</taxon>
        <taxon>Basidiomycota</taxon>
        <taxon>Pucciniomycotina</taxon>
        <taxon>Microbotryomycetes</taxon>
        <taxon>Sporidiobolales</taxon>
        <taxon>Sporidiobolaceae</taxon>
        <taxon>Rhodotorula</taxon>
    </lineage>
</organism>
<evidence type="ECO:0000256" key="1">
    <source>
        <dbReference type="ARBA" id="ARBA00004141"/>
    </source>
</evidence>
<dbReference type="Pfam" id="PF00005">
    <property type="entry name" value="ABC_tran"/>
    <property type="match status" value="2"/>
</dbReference>
<feature type="domain" description="ABC transporter" evidence="11">
    <location>
        <begin position="838"/>
        <end position="1086"/>
    </location>
</feature>
<dbReference type="Pfam" id="PF01061">
    <property type="entry name" value="ABC2_membrane"/>
    <property type="match status" value="2"/>
</dbReference>
<dbReference type="InterPro" id="IPR029481">
    <property type="entry name" value="ABC_trans_N"/>
</dbReference>
<dbReference type="Pfam" id="PF14510">
    <property type="entry name" value="ABC_trans_N"/>
    <property type="match status" value="1"/>
</dbReference>
<dbReference type="InterPro" id="IPR013525">
    <property type="entry name" value="ABC2_TM"/>
</dbReference>
<keyword evidence="8 10" id="KW-0472">Membrane</keyword>
<feature type="compositionally biased region" description="Polar residues" evidence="9">
    <location>
        <begin position="2099"/>
        <end position="2115"/>
    </location>
</feature>
<feature type="region of interest" description="Disordered" evidence="9">
    <location>
        <begin position="1"/>
        <end position="38"/>
    </location>
</feature>
<dbReference type="InterPro" id="IPR034001">
    <property type="entry name" value="ABCG_PDR_1"/>
</dbReference>
<feature type="transmembrane region" description="Helical" evidence="10">
    <location>
        <begin position="1296"/>
        <end position="1316"/>
    </location>
</feature>
<keyword evidence="3" id="KW-0813">Transport</keyword>
<sequence>MTEPATGAKTPPSRSSSGETRLNEHQQTEVPQEKSGFSAGHHHITRTVSHKSIPVTYFAGDGELQRQVTRQETGISTHTQDPNADDFDFEQHLRHILRKADKEGVKRRNLGVTFKDLTVKGTGSGVSYGSSLTGVIQSIPGIPKAIKAAMHPKVKVILDSFTGTVRPGEMLLVLGRPGSGCSTMLKTLAAYTESYRAVEGTISYDGMSPEELRKHHKAEAAYLPEDDKHLAHLTVGETLTFASAARTPSAAARVGSRQEAIDNKRDVLLTLFGLKHTYNTKVGDDVVRGVSGGERKRVSIAELLTTGAKIGCHDNSTRGLDASTAVEYCKALRIATDLGQLTTCLSIYQAGEQLYELFDKVCVIMEGEQIYYGPQVEAVKYFRDMGYQPQDRQTSADFLVAVTDPKGRFVREGYEDRVPKTAQEFVAYWKKSELCKLNEQEVEEQLRAYGSEEGQAKRDRFNESAAAAHVKRQSNKSPYLISYPMMVRLAMKRRYRMQMNDLPTLAIVSIAALFQALIIGSVYYQMPKNTSGFFSRGGVIFFAILYNSFTGMAEITSSYAQRPVIVRQRSYAMLRPSADILALTLVDLPFKAITIAIFDIVLYFLVGLGYTADQFFIFLLFTYVTNLAMLIFFRMLASMNRAEAQATLMAGVGVLIIAIYVGYAIPRPSMRVWFRWLSYAQPVSFGFEALLTNEFRKLNVPCVNLIPTGPGYAGISSANQVCTTAGSAPGQVIIDGSAYMLANFGYKWSHTWRNFGFIWAFFFFFLAVNLITYEYQKDEAAAGGVMLFRRGHAPAELVEAIEAPARNGDVEQGDPAARPEVDGAVDEKEKDKAADALKRSTDIFTWQHVNYDVQIKSETRRLLNDVSGYVAPGKMTALMGESGAGKTTLLNVLAQRVDTGVVTGDFLVNAKPLPLSFQRQTGYVQQQDVHMATTTVREALQFSALLRQPRSVSKAEKLEFVEEIIKLLEMEPYAEAIVGEVGMGLNVEQRKRLTIGVELVAKPALLIFLDEPTSGLDSQSSWSIMLLLRKLADHGQAILATIHQPSSELFQTFDRLLLLQKGGKTVYFGDLGKNSQTMLEYFHARSDKHCGERDNPAEYILDVIGAGATAKTDKDWHSLWKESDEAKKVHDQIAKFHEEKRNEESQADKSPDSGLSYAAPLWQQYVVVQRRAFSNYNRDVTYVGAKIGLNVIAGLFIGFSFWKSPLDQTGLQNFLFAVFMGVVLAAPLSQQLQPKFLGLRQLFEARENASKMYSWPIFVITAIIVEIPFNIFAGTLFFVCWYWTVGFPYTSNRAGYAYFMFVVFEIYFPTFAQAVASFSPTAMAASVLFSSLFSFVIIFNGVVQPYAQLPYFWRSWMYRLTPFTYLIEGLVSNAVGGRQLHCTQSQFQIINPPAGEECVSWLQEYTTNFGGYAQVLNNGQCGICPYSSGDQYLQTLNMSFSHRWRDLGFMFAYIAFNIAAVFVGFYLYSVFDWSKLSRKKTHPTSKNPSQDNKVTDQQTTQQRISKRRADYTPCRRGRRVYEKDSSLFLSASPITSAHFGRSCGSLRCSSRTATALLLASNPDQRTLEFGPRGAVTGAHTGSETLYDLRSGPRCLEEVRKSVKPLPVLSLEATWRPCSSGPALIQGSTTLASTSATSEAPASTSSVPTSVGGSTPASSSSAATASSQTSRSAAATSSLSQSSSTPSPSTTTAPPASSSQSRSEASMDQSSSGSPSPNPGGGTSTTTQPSSSATTAAPSSSSSSSQQQQPSTSATSATTPPASSSAAQPSSSSQSRETTTSPSSSQAPTSTPASSSTSSSLPASSQTTPPASSSSVPSPSSVSRSVEQTSYSTPSPSSPSASSIVSSSSPVAPSSVSSSSPLSSYSVGSSAGPSSSSSSASSSPLPESSASSPRPESSSSSATQEALSTSSTPSTSAEQAAITSDTSVTDTSLHTHTETSEYTLTSSGKVVVVTSIYTAVVTGDASPSGSGVPRLNNADGSGNAFFSNTGAVAGTFVGVGVVAAAIVAFLFFIFVRRKRRRQLDEDIRVATGGAGDGGAGFSRFNDDDDDEESFTGVGGGARGSVGHLSSTTRMSSYGNVPLTAAAAGFGTRHSSGYDVASSTTTTPGVWEPTSTGFEHLPTASPGQSISSLPAMQQAYSGYGPSFASFAAGGPRSQEGVMHDDWQEYAASTGMTTPGVAMASTGYESASRAGSGEGSPGESQEGTTGSMYSGEGGPTPNKRHSGMSFYPKDAAAAGAAYRPPAYESSDGHSSGSPYGGLAPPEQAHPRSSPRIDDRLNPNAFATFKNPSATSLADENDYSRPILRVANPTST</sequence>
<dbReference type="InterPro" id="IPR017871">
    <property type="entry name" value="ABC_transporter-like_CS"/>
</dbReference>
<dbReference type="InterPro" id="IPR034003">
    <property type="entry name" value="ABCG_PDR_2"/>
</dbReference>
<comment type="subcellular location">
    <subcellularLocation>
        <location evidence="1">Membrane</location>
        <topology evidence="1">Multi-pass membrane protein</topology>
    </subcellularLocation>
</comment>
<evidence type="ECO:0000256" key="10">
    <source>
        <dbReference type="SAM" id="Phobius"/>
    </source>
</evidence>